<comment type="subcellular location">
    <subcellularLocation>
        <location evidence="1">Cytoplasm</location>
        <location evidence="1">Cytoskeleton</location>
    </subcellularLocation>
</comment>
<dbReference type="Proteomes" id="UP001396334">
    <property type="component" value="Unassembled WGS sequence"/>
</dbReference>
<keyword evidence="6" id="KW-0009">Actin-binding</keyword>
<keyword evidence="7" id="KW-0963">Cytoplasm</keyword>
<protein>
    <recommendedName>
        <fullName evidence="10">LIM zinc-binding domain-containing protein</fullName>
    </recommendedName>
</protein>
<keyword evidence="5 8" id="KW-0440">LIM domain</keyword>
<evidence type="ECO:0000256" key="9">
    <source>
        <dbReference type="SAM" id="MobiDB-lite"/>
    </source>
</evidence>
<keyword evidence="3 8" id="KW-0479">Metal-binding</keyword>
<dbReference type="CDD" id="cd09440">
    <property type="entry name" value="LIM1_SF3"/>
    <property type="match status" value="1"/>
</dbReference>
<dbReference type="PROSITE" id="PS50023">
    <property type="entry name" value="LIM_DOMAIN_2"/>
    <property type="match status" value="2"/>
</dbReference>
<name>A0ABR1ZEB7_9ROSI</name>
<evidence type="ECO:0000313" key="11">
    <source>
        <dbReference type="EMBL" id="KAK8478748.1"/>
    </source>
</evidence>
<dbReference type="PROSITE" id="PS00478">
    <property type="entry name" value="LIM_DOMAIN_1"/>
    <property type="match status" value="1"/>
</dbReference>
<dbReference type="SMART" id="SM00132">
    <property type="entry name" value="LIM"/>
    <property type="match status" value="2"/>
</dbReference>
<evidence type="ECO:0000256" key="6">
    <source>
        <dbReference type="ARBA" id="ARBA00023203"/>
    </source>
</evidence>
<evidence type="ECO:0000256" key="1">
    <source>
        <dbReference type="ARBA" id="ARBA00004245"/>
    </source>
</evidence>
<evidence type="ECO:0000256" key="8">
    <source>
        <dbReference type="PROSITE-ProRule" id="PRU00125"/>
    </source>
</evidence>
<evidence type="ECO:0000256" key="4">
    <source>
        <dbReference type="ARBA" id="ARBA00022833"/>
    </source>
</evidence>
<dbReference type="Gene3D" id="2.10.110.10">
    <property type="entry name" value="Cysteine Rich Protein"/>
    <property type="match status" value="2"/>
</dbReference>
<evidence type="ECO:0000256" key="3">
    <source>
        <dbReference type="ARBA" id="ARBA00022723"/>
    </source>
</evidence>
<comment type="subunit">
    <text evidence="2">Interacts with F-actin.</text>
</comment>
<gene>
    <name evidence="11" type="ORF">V6N11_066282</name>
</gene>
<comment type="caution">
    <text evidence="11">The sequence shown here is derived from an EMBL/GenBank/DDBJ whole genome shotgun (WGS) entry which is preliminary data.</text>
</comment>
<organism evidence="11 12">
    <name type="scientific">Hibiscus sabdariffa</name>
    <name type="common">roselle</name>
    <dbReference type="NCBI Taxonomy" id="183260"/>
    <lineage>
        <taxon>Eukaryota</taxon>
        <taxon>Viridiplantae</taxon>
        <taxon>Streptophyta</taxon>
        <taxon>Embryophyta</taxon>
        <taxon>Tracheophyta</taxon>
        <taxon>Spermatophyta</taxon>
        <taxon>Magnoliopsida</taxon>
        <taxon>eudicotyledons</taxon>
        <taxon>Gunneridae</taxon>
        <taxon>Pentapetalae</taxon>
        <taxon>rosids</taxon>
        <taxon>malvids</taxon>
        <taxon>Malvales</taxon>
        <taxon>Malvaceae</taxon>
        <taxon>Malvoideae</taxon>
        <taxon>Hibiscus</taxon>
    </lineage>
</organism>
<evidence type="ECO:0000256" key="7">
    <source>
        <dbReference type="ARBA" id="ARBA00023212"/>
    </source>
</evidence>
<evidence type="ECO:0000256" key="5">
    <source>
        <dbReference type="ARBA" id="ARBA00023038"/>
    </source>
</evidence>
<feature type="domain" description="LIM zinc-binding" evidence="10">
    <location>
        <begin position="8"/>
        <end position="68"/>
    </location>
</feature>
<feature type="compositionally biased region" description="Basic and acidic residues" evidence="9">
    <location>
        <begin position="209"/>
        <end position="224"/>
    </location>
</feature>
<dbReference type="InterPro" id="IPR001781">
    <property type="entry name" value="Znf_LIM"/>
</dbReference>
<dbReference type="EMBL" id="JBBPBN010001301">
    <property type="protein sequence ID" value="KAK8478748.1"/>
    <property type="molecule type" value="Genomic_DNA"/>
</dbReference>
<keyword evidence="4 8" id="KW-0862">Zinc</keyword>
<accession>A0ABR1ZEB7</accession>
<evidence type="ECO:0000256" key="2">
    <source>
        <dbReference type="ARBA" id="ARBA00011385"/>
    </source>
</evidence>
<dbReference type="SUPFAM" id="SSF57716">
    <property type="entry name" value="Glucocorticoid receptor-like (DNA-binding domain)"/>
    <property type="match status" value="3"/>
</dbReference>
<evidence type="ECO:0000313" key="12">
    <source>
        <dbReference type="Proteomes" id="UP001396334"/>
    </source>
</evidence>
<proteinExistence type="predicted"/>
<sequence length="237" mass="27041">MGFSGTTKKCTACDKTVHFIELITIDGISYHKTCFRCSRCNGRLVMSNYRSMEGVLYCKPHFEQLFKEFDCNTKNFQCEISIFPSRKSERQKRLTRSPSRLASFFSGTQDKCGVCNKTAYPLEKMLNPRSLHLDVKTKQVTVEGENFHKSCFRCSPGGCSLTPSSYVARDGILYCKHHFAQLFMEKGCYIHLTRQYSLKKNSTTFSPRAAKESVNELQPKKAVEAEEESIEPVAQCQ</sequence>
<feature type="region of interest" description="Disordered" evidence="9">
    <location>
        <begin position="207"/>
        <end position="237"/>
    </location>
</feature>
<keyword evidence="12" id="KW-1185">Reference proteome</keyword>
<reference evidence="11 12" key="1">
    <citation type="journal article" date="2024" name="G3 (Bethesda)">
        <title>Genome assembly of Hibiscus sabdariffa L. provides insights into metabolisms of medicinal natural products.</title>
        <authorList>
            <person name="Kim T."/>
        </authorList>
    </citation>
    <scope>NUCLEOTIDE SEQUENCE [LARGE SCALE GENOMIC DNA]</scope>
    <source>
        <strain evidence="11">TK-2024</strain>
        <tissue evidence="11">Old leaves</tissue>
    </source>
</reference>
<dbReference type="Pfam" id="PF00412">
    <property type="entry name" value="LIM"/>
    <property type="match status" value="2"/>
</dbReference>
<feature type="domain" description="LIM zinc-binding" evidence="10">
    <location>
        <begin position="110"/>
        <end position="185"/>
    </location>
</feature>
<keyword evidence="7" id="KW-0206">Cytoskeleton</keyword>
<dbReference type="PANTHER" id="PTHR24206">
    <property type="entry name" value="OS06G0237300 PROTEIN"/>
    <property type="match status" value="1"/>
</dbReference>
<evidence type="ECO:0000259" key="10">
    <source>
        <dbReference type="PROSITE" id="PS50023"/>
    </source>
</evidence>